<evidence type="ECO:0000256" key="1">
    <source>
        <dbReference type="SAM" id="MobiDB-lite"/>
    </source>
</evidence>
<sequence length="263" mass="30207">MQMQQHAMQMQQLATQLQLQQQQGNDDQELLQQFVGHANYMQHQAQQVHQQAQQMQHHQQQQELHVVWHQNAPQQAPTPVPAAAATSTPGQAPPPPPPPPPAQGSRVQKAMEPNHDFREMEEPMSDSWGLAISDADFAKLRQGLTPRDMDDRWIFRVGPVDRSGVITIYIARSWTSIQHYAIHILPGREGEPETTRIIAIMWEQNTSGVLITNHQAQKEFVMISRSLLECDFDNYPSDLEWFGPEHDIDKDIDKKHHIEFRCD</sequence>
<organism evidence="2 3">
    <name type="scientific">Sporothrix curviconia</name>
    <dbReference type="NCBI Taxonomy" id="1260050"/>
    <lineage>
        <taxon>Eukaryota</taxon>
        <taxon>Fungi</taxon>
        <taxon>Dikarya</taxon>
        <taxon>Ascomycota</taxon>
        <taxon>Pezizomycotina</taxon>
        <taxon>Sordariomycetes</taxon>
        <taxon>Sordariomycetidae</taxon>
        <taxon>Ophiostomatales</taxon>
        <taxon>Ophiostomataceae</taxon>
        <taxon>Sporothrix</taxon>
    </lineage>
</organism>
<feature type="compositionally biased region" description="Low complexity" evidence="1">
    <location>
        <begin position="72"/>
        <end position="90"/>
    </location>
</feature>
<comment type="caution">
    <text evidence="2">The sequence shown here is derived from an EMBL/GenBank/DDBJ whole genome shotgun (WGS) entry which is preliminary data.</text>
</comment>
<evidence type="ECO:0000313" key="3">
    <source>
        <dbReference type="Proteomes" id="UP001642405"/>
    </source>
</evidence>
<dbReference type="Proteomes" id="UP001642405">
    <property type="component" value="Unassembled WGS sequence"/>
</dbReference>
<proteinExistence type="predicted"/>
<reference evidence="2 3" key="1">
    <citation type="submission" date="2024-01" db="EMBL/GenBank/DDBJ databases">
        <authorList>
            <person name="Allen C."/>
            <person name="Tagirdzhanova G."/>
        </authorList>
    </citation>
    <scope>NUCLEOTIDE SEQUENCE [LARGE SCALE GENOMIC DNA]</scope>
</reference>
<accession>A0ABP0B6E7</accession>
<dbReference type="EMBL" id="CAWUHB010000009">
    <property type="protein sequence ID" value="CAK7215149.1"/>
    <property type="molecule type" value="Genomic_DNA"/>
</dbReference>
<name>A0ABP0B6E7_9PEZI</name>
<feature type="region of interest" description="Disordered" evidence="1">
    <location>
        <begin position="72"/>
        <end position="110"/>
    </location>
</feature>
<gene>
    <name evidence="2" type="ORF">SCUCBS95973_002381</name>
</gene>
<keyword evidence="3" id="KW-1185">Reference proteome</keyword>
<protein>
    <submittedName>
        <fullName evidence="2">Uncharacterized protein</fullName>
    </submittedName>
</protein>
<feature type="compositionally biased region" description="Pro residues" evidence="1">
    <location>
        <begin position="91"/>
        <end position="102"/>
    </location>
</feature>
<evidence type="ECO:0000313" key="2">
    <source>
        <dbReference type="EMBL" id="CAK7215149.1"/>
    </source>
</evidence>